<evidence type="ECO:0000259" key="1">
    <source>
        <dbReference type="Pfam" id="PF20434"/>
    </source>
</evidence>
<sequence>MLSIEEILKKEIVYSINNMENVNIQKNIECKITDKEKLLMDLYTPFCNGKKEKLPVVILVHGEDASINFKETGQYITYGKLIVAYGFNAITFNHKVLSEGFSVEEVTNDIDVVINYLIENADELSIDKDKIAIWCFSGGVPFGLYVGMHDYFNYIKCVIAYYGFGDFTSARELLKFNIRAEELEKYSPINLINKNSSKIPPLFVARAGLDSPIINESIDRFILEGLKNNLNIDIYNHSTGGHGFDLFNDNNRTHEIISESLSFLRKHLK</sequence>
<gene>
    <name evidence="2" type="ORF">HGG79_00355</name>
</gene>
<keyword evidence="3" id="KW-1185">Reference proteome</keyword>
<comment type="caution">
    <text evidence="2">The sequence shown here is derived from an EMBL/GenBank/DDBJ whole genome shotgun (WGS) entry which is preliminary data.</text>
</comment>
<accession>A0A923IYC3</accession>
<reference evidence="2 3" key="1">
    <citation type="submission" date="2020-04" db="EMBL/GenBank/DDBJ databases">
        <title>Genomic insights into acetone-butanol-ethanol (ABE) fermentation by sequencing solventogenic clostridia strains.</title>
        <authorList>
            <person name="Brown S."/>
        </authorList>
    </citation>
    <scope>NUCLEOTIDE SEQUENCE [LARGE SCALE GENOMIC DNA]</scope>
    <source>
        <strain evidence="2 3">DJ011</strain>
    </source>
</reference>
<dbReference type="Gene3D" id="3.40.50.1820">
    <property type="entry name" value="alpha/beta hydrolase"/>
    <property type="match status" value="1"/>
</dbReference>
<feature type="domain" description="BD-FAE-like" evidence="1">
    <location>
        <begin position="40"/>
        <end position="151"/>
    </location>
</feature>
<dbReference type="RefSeq" id="WP_173680122.1">
    <property type="nucleotide sequence ID" value="NZ_JAAZWO010000001.1"/>
</dbReference>
<proteinExistence type="predicted"/>
<protein>
    <submittedName>
        <fullName evidence="2">Esterase</fullName>
    </submittedName>
</protein>
<dbReference type="Pfam" id="PF20434">
    <property type="entry name" value="BD-FAE"/>
    <property type="match status" value="1"/>
</dbReference>
<evidence type="ECO:0000313" key="3">
    <source>
        <dbReference type="Proteomes" id="UP000563151"/>
    </source>
</evidence>
<name>A0A923IYC3_CLOTT</name>
<dbReference type="EMBL" id="JAAZWO010000001">
    <property type="protein sequence ID" value="MBC2396236.1"/>
    <property type="molecule type" value="Genomic_DNA"/>
</dbReference>
<dbReference type="InterPro" id="IPR049492">
    <property type="entry name" value="BD-FAE-like_dom"/>
</dbReference>
<dbReference type="AlphaFoldDB" id="A0A923IYC3"/>
<evidence type="ECO:0000313" key="2">
    <source>
        <dbReference type="EMBL" id="MBC2396236.1"/>
    </source>
</evidence>
<dbReference type="SUPFAM" id="SSF53474">
    <property type="entry name" value="alpha/beta-Hydrolases"/>
    <property type="match status" value="1"/>
</dbReference>
<organism evidence="2 3">
    <name type="scientific">Clostridium tetanomorphum</name>
    <dbReference type="NCBI Taxonomy" id="1553"/>
    <lineage>
        <taxon>Bacteria</taxon>
        <taxon>Bacillati</taxon>
        <taxon>Bacillota</taxon>
        <taxon>Clostridia</taxon>
        <taxon>Eubacteriales</taxon>
        <taxon>Clostridiaceae</taxon>
        <taxon>Clostridium</taxon>
    </lineage>
</organism>
<dbReference type="InterPro" id="IPR029058">
    <property type="entry name" value="AB_hydrolase_fold"/>
</dbReference>
<dbReference type="Proteomes" id="UP000563151">
    <property type="component" value="Unassembled WGS sequence"/>
</dbReference>